<dbReference type="EMBL" id="CAJOBI010000402">
    <property type="protein sequence ID" value="CAF3820263.1"/>
    <property type="molecule type" value="Genomic_DNA"/>
</dbReference>
<sequence>MKIQSRLRCLITAPGITGKYGLFTAVPPDEILVLTPGSDSSYITYIKGGHRVQANFDINDLVYSLVLQFESEALIEEFLIDDYIDQQKTPSASSTVVRNIDEFITRIIDVINKLEEHIQTQTQE</sequence>
<evidence type="ECO:0000313" key="6">
    <source>
        <dbReference type="EMBL" id="CAF3851409.1"/>
    </source>
</evidence>
<dbReference type="EMBL" id="CAJOBH010000606">
    <property type="protein sequence ID" value="CAF3804985.1"/>
    <property type="molecule type" value="Genomic_DNA"/>
</dbReference>
<evidence type="ECO:0000313" key="5">
    <source>
        <dbReference type="EMBL" id="CAF3820263.1"/>
    </source>
</evidence>
<accession>A0A816AMB7</accession>
<organism evidence="2 7">
    <name type="scientific">Rotaria magnacalcarata</name>
    <dbReference type="NCBI Taxonomy" id="392030"/>
    <lineage>
        <taxon>Eukaryota</taxon>
        <taxon>Metazoa</taxon>
        <taxon>Spiralia</taxon>
        <taxon>Gnathifera</taxon>
        <taxon>Rotifera</taxon>
        <taxon>Eurotatoria</taxon>
        <taxon>Bdelloidea</taxon>
        <taxon>Philodinida</taxon>
        <taxon>Philodinidae</taxon>
        <taxon>Rotaria</taxon>
    </lineage>
</organism>
<dbReference type="EMBL" id="CAJNRE010002633">
    <property type="protein sequence ID" value="CAF1986533.1"/>
    <property type="molecule type" value="Genomic_DNA"/>
</dbReference>
<name>A0A816AMB7_9BILA</name>
<dbReference type="Proteomes" id="UP000676336">
    <property type="component" value="Unassembled WGS sequence"/>
</dbReference>
<dbReference type="AlphaFoldDB" id="A0A816AMB7"/>
<dbReference type="OrthoDB" id="10272426at2759"/>
<evidence type="ECO:0000313" key="2">
    <source>
        <dbReference type="EMBL" id="CAF1597744.1"/>
    </source>
</evidence>
<reference evidence="2" key="1">
    <citation type="submission" date="2021-02" db="EMBL/GenBank/DDBJ databases">
        <authorList>
            <person name="Nowell W R."/>
        </authorList>
    </citation>
    <scope>NUCLEOTIDE SEQUENCE</scope>
</reference>
<evidence type="ECO:0000313" key="4">
    <source>
        <dbReference type="EMBL" id="CAF3804985.1"/>
    </source>
</evidence>
<gene>
    <name evidence="4" type="ORF">BYL167_LOCUS3212</name>
    <name evidence="2" type="ORF">CJN711_LOCUS34777</name>
    <name evidence="6" type="ORF">GIL414_LOCUS3984</name>
    <name evidence="1" type="ORF">KQP761_LOCUS15448</name>
    <name evidence="3" type="ORF">MBJ925_LOCUS7559</name>
    <name evidence="5" type="ORF">SMN809_LOCUS2246</name>
</gene>
<evidence type="ECO:0000313" key="3">
    <source>
        <dbReference type="EMBL" id="CAF1986533.1"/>
    </source>
</evidence>
<dbReference type="Proteomes" id="UP000681720">
    <property type="component" value="Unassembled WGS sequence"/>
</dbReference>
<dbReference type="Proteomes" id="UP000663855">
    <property type="component" value="Unassembled WGS sequence"/>
</dbReference>
<dbReference type="Proteomes" id="UP000663824">
    <property type="component" value="Unassembled WGS sequence"/>
</dbReference>
<protein>
    <submittedName>
        <fullName evidence="2">Uncharacterized protein</fullName>
    </submittedName>
</protein>
<comment type="caution">
    <text evidence="2">The sequence shown here is derived from an EMBL/GenBank/DDBJ whole genome shotgun (WGS) entry which is preliminary data.</text>
</comment>
<dbReference type="EMBL" id="CAJNOW010007536">
    <property type="protein sequence ID" value="CAF1516508.1"/>
    <property type="molecule type" value="Genomic_DNA"/>
</dbReference>
<proteinExistence type="predicted"/>
<dbReference type="EMBL" id="CAJNOV010016956">
    <property type="protein sequence ID" value="CAF1597744.1"/>
    <property type="molecule type" value="Genomic_DNA"/>
</dbReference>
<dbReference type="Proteomes" id="UP000663834">
    <property type="component" value="Unassembled WGS sequence"/>
</dbReference>
<evidence type="ECO:0000313" key="7">
    <source>
        <dbReference type="Proteomes" id="UP000663855"/>
    </source>
</evidence>
<dbReference type="EMBL" id="CAJOBJ010000924">
    <property type="protein sequence ID" value="CAF3851409.1"/>
    <property type="molecule type" value="Genomic_DNA"/>
</dbReference>
<dbReference type="Proteomes" id="UP000681967">
    <property type="component" value="Unassembled WGS sequence"/>
</dbReference>
<evidence type="ECO:0000313" key="1">
    <source>
        <dbReference type="EMBL" id="CAF1516508.1"/>
    </source>
</evidence>